<accession>A0AA96IYY6</accession>
<reference evidence="1" key="1">
    <citation type="submission" date="2023-07" db="EMBL/GenBank/DDBJ databases">
        <authorList>
            <person name="Xia Y."/>
        </authorList>
    </citation>
    <scope>NUCLEOTIDE SEQUENCE</scope>
    <source>
        <strain evidence="1">E</strain>
    </source>
</reference>
<proteinExistence type="predicted"/>
<organism evidence="1">
    <name type="scientific">Marseillevirus sp</name>
    <dbReference type="NCBI Taxonomy" id="2809551"/>
    <lineage>
        <taxon>Viruses</taxon>
        <taxon>Varidnaviria</taxon>
        <taxon>Bamfordvirae</taxon>
        <taxon>Nucleocytoviricota</taxon>
        <taxon>Megaviricetes</taxon>
        <taxon>Pimascovirales</taxon>
        <taxon>Pimascovirales incertae sedis</taxon>
        <taxon>Marseilleviridae</taxon>
        <taxon>Marseillevirus</taxon>
    </lineage>
</organism>
<gene>
    <name evidence="1" type="ORF">MarDSR_015</name>
</gene>
<sequence>MFNSSAFLGQERGFDKSASENLSFERDAHLSLLAFSRKQGNLFDQKKKTLYFSFGCKKILIFRIVLLEGGGILDIFTKKYH</sequence>
<evidence type="ECO:0000313" key="1">
    <source>
        <dbReference type="EMBL" id="WNL50054.1"/>
    </source>
</evidence>
<dbReference type="EMBL" id="OR343189">
    <property type="protein sequence ID" value="WNL50054.1"/>
    <property type="molecule type" value="Genomic_DNA"/>
</dbReference>
<name>A0AA96IYY6_9VIRU</name>
<protein>
    <submittedName>
        <fullName evidence="1">Uncharacterized protein</fullName>
    </submittedName>
</protein>